<dbReference type="Pfam" id="PF00561">
    <property type="entry name" value="Abhydrolase_1"/>
    <property type="match status" value="1"/>
</dbReference>
<evidence type="ECO:0000313" key="3">
    <source>
        <dbReference type="EMBL" id="OQP57303.1"/>
    </source>
</evidence>
<dbReference type="InterPro" id="IPR050266">
    <property type="entry name" value="AB_hydrolase_sf"/>
</dbReference>
<keyword evidence="1" id="KW-0732">Signal</keyword>
<dbReference type="GO" id="GO:0047372">
    <property type="term" value="F:monoacylglycerol lipase activity"/>
    <property type="evidence" value="ECO:0007669"/>
    <property type="project" value="TreeGrafter"/>
</dbReference>
<accession>A0A1V9FG07</accession>
<name>A0A1V9FG07_9BACT</name>
<dbReference type="STRING" id="1703345.A3860_10485"/>
<reference evidence="3 4" key="1">
    <citation type="submission" date="2016-03" db="EMBL/GenBank/DDBJ databases">
        <title>Niastella vici sp. nov., isolated from farmland soil.</title>
        <authorList>
            <person name="Chen L."/>
            <person name="Wang D."/>
            <person name="Yang S."/>
            <person name="Wang G."/>
        </authorList>
    </citation>
    <scope>NUCLEOTIDE SEQUENCE [LARGE SCALE GENOMIC DNA]</scope>
    <source>
        <strain evidence="3 4">DJ57</strain>
    </source>
</reference>
<gene>
    <name evidence="3" type="ORF">A3860_10485</name>
</gene>
<organism evidence="3 4">
    <name type="scientific">Niastella vici</name>
    <dbReference type="NCBI Taxonomy" id="1703345"/>
    <lineage>
        <taxon>Bacteria</taxon>
        <taxon>Pseudomonadati</taxon>
        <taxon>Bacteroidota</taxon>
        <taxon>Chitinophagia</taxon>
        <taxon>Chitinophagales</taxon>
        <taxon>Chitinophagaceae</taxon>
        <taxon>Niastella</taxon>
    </lineage>
</organism>
<dbReference type="InterPro" id="IPR000073">
    <property type="entry name" value="AB_hydrolase_1"/>
</dbReference>
<dbReference type="OrthoDB" id="9773293at2"/>
<proteinExistence type="predicted"/>
<dbReference type="InterPro" id="IPR029058">
    <property type="entry name" value="AB_hydrolase_fold"/>
</dbReference>
<evidence type="ECO:0000313" key="4">
    <source>
        <dbReference type="Proteomes" id="UP000192796"/>
    </source>
</evidence>
<dbReference type="Proteomes" id="UP000192796">
    <property type="component" value="Unassembled WGS sequence"/>
</dbReference>
<dbReference type="PANTHER" id="PTHR43798:SF33">
    <property type="entry name" value="HYDROLASE, PUTATIVE (AFU_ORTHOLOGUE AFUA_2G14860)-RELATED"/>
    <property type="match status" value="1"/>
</dbReference>
<dbReference type="SUPFAM" id="SSF53474">
    <property type="entry name" value="alpha/beta-Hydrolases"/>
    <property type="match status" value="1"/>
</dbReference>
<dbReference type="InterPro" id="IPR000639">
    <property type="entry name" value="Epox_hydrolase-like"/>
</dbReference>
<feature type="signal peptide" evidence="1">
    <location>
        <begin position="1"/>
        <end position="24"/>
    </location>
</feature>
<protein>
    <submittedName>
        <fullName evidence="3">Alpha/beta hydrolase</fullName>
    </submittedName>
</protein>
<comment type="caution">
    <text evidence="3">The sequence shown here is derived from an EMBL/GenBank/DDBJ whole genome shotgun (WGS) entry which is preliminary data.</text>
</comment>
<dbReference type="AlphaFoldDB" id="A0A1V9FG07"/>
<feature type="chain" id="PRO_5010735268" evidence="1">
    <location>
        <begin position="25"/>
        <end position="323"/>
    </location>
</feature>
<keyword evidence="3" id="KW-0378">Hydrolase</keyword>
<sequence>MLLKHYSICLLLIFCLLAPMFTQAQVEYPYPVQKFNITLENKPVQIAYMDARPDSSISSNMKTVMLFHGKNFNGYYWKDVMAFLVKAGFRVLVPDQPGWGRSDKPELHYSFHLLSYAMNRLLDSLHIEKIYLVGHSMGGMLAARFSMLYPGKVEKLVLENPIGLEDYRRFVPYQTIEQLYENEIKATYESYKKYQQGYYPQWKPEYEQYVQAQAEALKSPEFPRIARVNAITYQMIYEQPVCYEWDRISAPTLLIIGTDDRTIVGKALLSDEDKNKYGQYPALAKKTKEQLPNALLFEVPGVGHIPHVQDLGQFKQVLLTFLK</sequence>
<dbReference type="GO" id="GO:0016020">
    <property type="term" value="C:membrane"/>
    <property type="evidence" value="ECO:0007669"/>
    <property type="project" value="TreeGrafter"/>
</dbReference>
<evidence type="ECO:0000259" key="2">
    <source>
        <dbReference type="Pfam" id="PF00561"/>
    </source>
</evidence>
<dbReference type="PRINTS" id="PR00412">
    <property type="entry name" value="EPOXHYDRLASE"/>
</dbReference>
<dbReference type="EMBL" id="LVYD01000124">
    <property type="protein sequence ID" value="OQP57303.1"/>
    <property type="molecule type" value="Genomic_DNA"/>
</dbReference>
<dbReference type="GO" id="GO:0046464">
    <property type="term" value="P:acylglycerol catabolic process"/>
    <property type="evidence" value="ECO:0007669"/>
    <property type="project" value="TreeGrafter"/>
</dbReference>
<keyword evidence="4" id="KW-1185">Reference proteome</keyword>
<dbReference type="Gene3D" id="3.40.50.1820">
    <property type="entry name" value="alpha/beta hydrolase"/>
    <property type="match status" value="1"/>
</dbReference>
<dbReference type="PRINTS" id="PR00111">
    <property type="entry name" value="ABHYDROLASE"/>
</dbReference>
<evidence type="ECO:0000256" key="1">
    <source>
        <dbReference type="SAM" id="SignalP"/>
    </source>
</evidence>
<feature type="domain" description="AB hydrolase-1" evidence="2">
    <location>
        <begin position="63"/>
        <end position="309"/>
    </location>
</feature>
<dbReference type="PANTHER" id="PTHR43798">
    <property type="entry name" value="MONOACYLGLYCEROL LIPASE"/>
    <property type="match status" value="1"/>
</dbReference>